<dbReference type="Pfam" id="PF19290">
    <property type="entry name" value="PmbA_TldD_2nd"/>
    <property type="match status" value="1"/>
</dbReference>
<dbReference type="SUPFAM" id="SSF111283">
    <property type="entry name" value="Putative modulator of DNA gyrase, PmbA/TldD"/>
    <property type="match status" value="1"/>
</dbReference>
<dbReference type="PANTHER" id="PTHR30624:SF0">
    <property type="entry name" value="METALLOPROTEASE SLR0863"/>
    <property type="match status" value="1"/>
</dbReference>
<evidence type="ECO:0000259" key="5">
    <source>
        <dbReference type="Pfam" id="PF01523"/>
    </source>
</evidence>
<evidence type="ECO:0000259" key="7">
    <source>
        <dbReference type="Pfam" id="PF19290"/>
    </source>
</evidence>
<protein>
    <submittedName>
        <fullName evidence="8">TldD/PmbA family protein</fullName>
    </submittedName>
</protein>
<comment type="caution">
    <text evidence="8">The sequence shown here is derived from an EMBL/GenBank/DDBJ whole genome shotgun (WGS) entry which is preliminary data.</text>
</comment>
<keyword evidence="4" id="KW-0482">Metalloprotease</keyword>
<comment type="similarity">
    <text evidence="1">Belongs to the peptidase U62 family.</text>
</comment>
<feature type="domain" description="Metalloprotease TldD/E central" evidence="7">
    <location>
        <begin position="196"/>
        <end position="300"/>
    </location>
</feature>
<dbReference type="InterPro" id="IPR051463">
    <property type="entry name" value="Peptidase_U62_metallo"/>
</dbReference>
<sequence length="543" mass="59733">MDSTGEFGLDRDNPECRGDVSWANYRPCSPAGCPRDGLPSNHRCCLRVSFPESPARRLLKGHGSCLRLRMRGLTSWSSSLRFEGQKMDNLKPFLADVLSGVAAQYADIRVEESEETGIVYRGQELDQIGRSLERGGCIRVFHNGNWGSASFNQIDEKLKGLAKDVAAGVEALPAKPETLGSLPALSDSVTVPEADDPREVPLADKHALIKHYNDILLKTAGITTTMSMYHDAFRTTTFLSSEDRCITQESVYTGFMCRALTRDGTNVQDYHDTFGKTAGFSSLQNREPMVERIAKVAIELLKAEPVPAGKYDVIIDPLLAGVFAHEAFGHLSEADFLSTNERLRELMKIGTRYGVDELTIVDDGTMPGERGSFRYDDEGSPAQRTELIKEGRIAGHLHDRQSAQQMAEKVTGNARAVSYRFSPIVRMRNTYIEPRAFNIEDLLDSVERGLYVCGSRGGMTELESFTFSSQYARLVEHGRQTKMVRDVVLSGNIFETLKNIAMIGDDLVMFGGLGGCGKNGQGPLPVGLGAPHILIRNVVIGGR</sequence>
<dbReference type="PANTHER" id="PTHR30624">
    <property type="entry name" value="UNCHARACTERIZED PROTEIN TLDD AND PMBA"/>
    <property type="match status" value="1"/>
</dbReference>
<dbReference type="InterPro" id="IPR045570">
    <property type="entry name" value="Metalloprtase-TldD/E_cen_dom"/>
</dbReference>
<keyword evidence="2" id="KW-0645">Protease</keyword>
<evidence type="ECO:0000256" key="2">
    <source>
        <dbReference type="ARBA" id="ARBA00022670"/>
    </source>
</evidence>
<dbReference type="Pfam" id="PF01523">
    <property type="entry name" value="PmbA_TldD_1st"/>
    <property type="match status" value="1"/>
</dbReference>
<evidence type="ECO:0000256" key="3">
    <source>
        <dbReference type="ARBA" id="ARBA00022801"/>
    </source>
</evidence>
<dbReference type="EMBL" id="VGIR01000111">
    <property type="protein sequence ID" value="MBM3332630.1"/>
    <property type="molecule type" value="Genomic_DNA"/>
</dbReference>
<dbReference type="GO" id="GO:0005829">
    <property type="term" value="C:cytosol"/>
    <property type="evidence" value="ECO:0007669"/>
    <property type="project" value="TreeGrafter"/>
</dbReference>
<feature type="domain" description="Metalloprotease TldD/E C-terminal" evidence="6">
    <location>
        <begin position="309"/>
        <end position="542"/>
    </location>
</feature>
<feature type="domain" description="Metalloprotease TldD/E N-terminal" evidence="5">
    <location>
        <begin position="106"/>
        <end position="170"/>
    </location>
</feature>
<organism evidence="8 9">
    <name type="scientific">candidate division WOR-3 bacterium</name>
    <dbReference type="NCBI Taxonomy" id="2052148"/>
    <lineage>
        <taxon>Bacteria</taxon>
        <taxon>Bacteria division WOR-3</taxon>
    </lineage>
</organism>
<dbReference type="Pfam" id="PF19289">
    <property type="entry name" value="PmbA_TldD_3rd"/>
    <property type="match status" value="1"/>
</dbReference>
<dbReference type="InterPro" id="IPR036059">
    <property type="entry name" value="TldD/PmbA_sf"/>
</dbReference>
<gene>
    <name evidence="8" type="ORF">FJY68_12425</name>
</gene>
<dbReference type="InterPro" id="IPR045569">
    <property type="entry name" value="Metalloprtase-TldD/E_C"/>
</dbReference>
<dbReference type="InterPro" id="IPR035068">
    <property type="entry name" value="TldD/PmbA_N"/>
</dbReference>
<name>A0A937XF85_UNCW3</name>
<dbReference type="AlphaFoldDB" id="A0A937XF85"/>
<reference evidence="8" key="1">
    <citation type="submission" date="2019-03" db="EMBL/GenBank/DDBJ databases">
        <title>Lake Tanganyika Metagenome-Assembled Genomes (MAGs).</title>
        <authorList>
            <person name="Tran P."/>
        </authorList>
    </citation>
    <scope>NUCLEOTIDE SEQUENCE</scope>
    <source>
        <strain evidence="8">K_DeepCast_150m_m2_040</strain>
    </source>
</reference>
<dbReference type="Gene3D" id="3.30.2290.10">
    <property type="entry name" value="PmbA/TldD superfamily"/>
    <property type="match status" value="1"/>
</dbReference>
<dbReference type="GO" id="GO:0006508">
    <property type="term" value="P:proteolysis"/>
    <property type="evidence" value="ECO:0007669"/>
    <property type="project" value="UniProtKB-KW"/>
</dbReference>
<dbReference type="GO" id="GO:0008237">
    <property type="term" value="F:metallopeptidase activity"/>
    <property type="evidence" value="ECO:0007669"/>
    <property type="project" value="UniProtKB-KW"/>
</dbReference>
<evidence type="ECO:0000256" key="4">
    <source>
        <dbReference type="ARBA" id="ARBA00023049"/>
    </source>
</evidence>
<dbReference type="Proteomes" id="UP000779900">
    <property type="component" value="Unassembled WGS sequence"/>
</dbReference>
<evidence type="ECO:0000313" key="8">
    <source>
        <dbReference type="EMBL" id="MBM3332630.1"/>
    </source>
</evidence>
<evidence type="ECO:0000256" key="1">
    <source>
        <dbReference type="ARBA" id="ARBA00005836"/>
    </source>
</evidence>
<evidence type="ECO:0000259" key="6">
    <source>
        <dbReference type="Pfam" id="PF19289"/>
    </source>
</evidence>
<evidence type="ECO:0000313" key="9">
    <source>
        <dbReference type="Proteomes" id="UP000779900"/>
    </source>
</evidence>
<accession>A0A937XF85</accession>
<proteinExistence type="inferred from homology"/>
<keyword evidence="3" id="KW-0378">Hydrolase</keyword>
<dbReference type="InterPro" id="IPR002510">
    <property type="entry name" value="Metalloprtase-TldD/E_N"/>
</dbReference>